<dbReference type="EMBL" id="LNQL01000002">
    <property type="protein sequence ID" value="KSU49432.1"/>
    <property type="molecule type" value="Genomic_DNA"/>
</dbReference>
<gene>
    <name evidence="6" type="ORF">AS033_08675</name>
    <name evidence="7" type="ORF">RSA11_05110</name>
    <name evidence="8" type="ORF">SZL87_09680</name>
</gene>
<reference evidence="8 11" key="3">
    <citation type="submission" date="2023-12" db="EMBL/GenBank/DDBJ databases">
        <authorList>
            <person name="Easwaran N."/>
            <person name="Lazarus H.P.S."/>
        </authorList>
    </citation>
    <scope>NUCLEOTIDE SEQUENCE [LARGE SCALE GENOMIC DNA]</scope>
    <source>
        <strain evidence="8 11">VIT-2023</strain>
    </source>
</reference>
<dbReference type="PANTHER" id="PTHR30346">
    <property type="entry name" value="TRANSCRIPTIONAL DUAL REGULATOR HCAR-RELATED"/>
    <property type="match status" value="1"/>
</dbReference>
<dbReference type="InterPro" id="IPR036390">
    <property type="entry name" value="WH_DNA-bd_sf"/>
</dbReference>
<accession>A0A0V8GGN1</accession>
<dbReference type="InterPro" id="IPR000847">
    <property type="entry name" value="LysR_HTH_N"/>
</dbReference>
<keyword evidence="2" id="KW-0805">Transcription regulation</keyword>
<keyword evidence="11" id="KW-1185">Reference proteome</keyword>
<dbReference type="RefSeq" id="WP_035398096.1">
    <property type="nucleotide sequence ID" value="NZ_FMYN01000002.1"/>
</dbReference>
<dbReference type="Pfam" id="PF03466">
    <property type="entry name" value="LysR_substrate"/>
    <property type="match status" value="1"/>
</dbReference>
<dbReference type="EMBL" id="JBAWKY010000002">
    <property type="protein sequence ID" value="MEI4462693.1"/>
    <property type="molecule type" value="Genomic_DNA"/>
</dbReference>
<keyword evidence="3" id="KW-0238">DNA-binding</keyword>
<proteinExistence type="inferred from homology"/>
<dbReference type="AlphaFoldDB" id="A0A0V8GGN1"/>
<dbReference type="InterPro" id="IPR036388">
    <property type="entry name" value="WH-like_DNA-bd_sf"/>
</dbReference>
<dbReference type="GO" id="GO:0032993">
    <property type="term" value="C:protein-DNA complex"/>
    <property type="evidence" value="ECO:0007669"/>
    <property type="project" value="TreeGrafter"/>
</dbReference>
<protein>
    <submittedName>
        <fullName evidence="6">LysR family transcriptional regulator</fullName>
    </submittedName>
</protein>
<dbReference type="Gene3D" id="1.10.10.10">
    <property type="entry name" value="Winged helix-like DNA-binding domain superfamily/Winged helix DNA-binding domain"/>
    <property type="match status" value="1"/>
</dbReference>
<dbReference type="Pfam" id="PF00126">
    <property type="entry name" value="HTH_1"/>
    <property type="match status" value="1"/>
</dbReference>
<dbReference type="SUPFAM" id="SSF46785">
    <property type="entry name" value="Winged helix' DNA-binding domain"/>
    <property type="match status" value="1"/>
</dbReference>
<dbReference type="Proteomes" id="UP000053797">
    <property type="component" value="Unassembled WGS sequence"/>
</dbReference>
<evidence type="ECO:0000313" key="7">
    <source>
        <dbReference type="EMBL" id="KTR27582.1"/>
    </source>
</evidence>
<dbReference type="Gene3D" id="3.40.190.10">
    <property type="entry name" value="Periplasmic binding protein-like II"/>
    <property type="match status" value="1"/>
</dbReference>
<dbReference type="PANTHER" id="PTHR30346:SF0">
    <property type="entry name" value="HCA OPERON TRANSCRIPTIONAL ACTIVATOR HCAR"/>
    <property type="match status" value="1"/>
</dbReference>
<comment type="similarity">
    <text evidence="1">Belongs to the LysR transcriptional regulatory family.</text>
</comment>
<reference evidence="6 9" key="1">
    <citation type="journal article" date="2015" name="Int. J. Syst. Evol. Microbiol.">
        <title>Exiguobacterium enclense sp. nov., isolated from sediment.</title>
        <authorList>
            <person name="Dastager S.G."/>
            <person name="Mawlankar R."/>
            <person name="Sonalkar V.V."/>
            <person name="Thorat M.N."/>
            <person name="Mual P."/>
            <person name="Verma A."/>
            <person name="Krishnamurthi S."/>
            <person name="Tang S.K."/>
            <person name="Li W.J."/>
        </authorList>
    </citation>
    <scope>NUCLEOTIDE SEQUENCE [LARGE SCALE GENOMIC DNA]</scope>
    <source>
        <strain evidence="6 9">NIO-1109</strain>
    </source>
</reference>
<dbReference type="GO" id="GO:0003677">
    <property type="term" value="F:DNA binding"/>
    <property type="evidence" value="ECO:0007669"/>
    <property type="project" value="UniProtKB-KW"/>
</dbReference>
<dbReference type="Proteomes" id="UP001387110">
    <property type="component" value="Unassembled WGS sequence"/>
</dbReference>
<evidence type="ECO:0000256" key="2">
    <source>
        <dbReference type="ARBA" id="ARBA00023015"/>
    </source>
</evidence>
<evidence type="ECO:0000313" key="11">
    <source>
        <dbReference type="Proteomes" id="UP001387110"/>
    </source>
</evidence>
<evidence type="ECO:0000313" key="10">
    <source>
        <dbReference type="Proteomes" id="UP000072605"/>
    </source>
</evidence>
<dbReference type="FunFam" id="1.10.10.10:FF:000001">
    <property type="entry name" value="LysR family transcriptional regulator"/>
    <property type="match status" value="1"/>
</dbReference>
<dbReference type="InterPro" id="IPR005119">
    <property type="entry name" value="LysR_subst-bd"/>
</dbReference>
<reference evidence="7 10" key="2">
    <citation type="journal article" date="2016" name="Front. Microbiol.">
        <title>Genomic Resource of Rice Seed Associated Bacteria.</title>
        <authorList>
            <person name="Midha S."/>
            <person name="Bansal K."/>
            <person name="Sharma S."/>
            <person name="Kumar N."/>
            <person name="Patil P.P."/>
            <person name="Chaudhry V."/>
            <person name="Patil P.B."/>
        </authorList>
    </citation>
    <scope>NUCLEOTIDE SEQUENCE [LARGE SCALE GENOMIC DNA]</scope>
    <source>
        <strain evidence="7 10">RSA11</strain>
    </source>
</reference>
<evidence type="ECO:0000259" key="5">
    <source>
        <dbReference type="PROSITE" id="PS50931"/>
    </source>
</evidence>
<evidence type="ECO:0000256" key="1">
    <source>
        <dbReference type="ARBA" id="ARBA00009437"/>
    </source>
</evidence>
<evidence type="ECO:0000313" key="6">
    <source>
        <dbReference type="EMBL" id="KSU49432.1"/>
    </source>
</evidence>
<keyword evidence="4" id="KW-0804">Transcription</keyword>
<dbReference type="GO" id="GO:0003700">
    <property type="term" value="F:DNA-binding transcription factor activity"/>
    <property type="evidence" value="ECO:0007669"/>
    <property type="project" value="InterPro"/>
</dbReference>
<dbReference type="OrthoDB" id="9803735at2"/>
<name>A0A0V8GGN1_9BACL</name>
<evidence type="ECO:0000256" key="3">
    <source>
        <dbReference type="ARBA" id="ARBA00023125"/>
    </source>
</evidence>
<organism evidence="6 9">
    <name type="scientific">Exiguobacterium indicum</name>
    <dbReference type="NCBI Taxonomy" id="296995"/>
    <lineage>
        <taxon>Bacteria</taxon>
        <taxon>Bacillati</taxon>
        <taxon>Bacillota</taxon>
        <taxon>Bacilli</taxon>
        <taxon>Bacillales</taxon>
        <taxon>Bacillales Family XII. Incertae Sedis</taxon>
        <taxon>Exiguobacterium</taxon>
    </lineage>
</organism>
<dbReference type="EMBL" id="LDQV01000013">
    <property type="protein sequence ID" value="KTR27582.1"/>
    <property type="molecule type" value="Genomic_DNA"/>
</dbReference>
<dbReference type="PRINTS" id="PR00039">
    <property type="entry name" value="HTHLYSR"/>
</dbReference>
<dbReference type="Proteomes" id="UP000072605">
    <property type="component" value="Unassembled WGS sequence"/>
</dbReference>
<feature type="domain" description="HTH lysR-type" evidence="5">
    <location>
        <begin position="1"/>
        <end position="58"/>
    </location>
</feature>
<sequence>MDLRQYRYFCAVVEEQSVTRAAERLRMAQPALTQQIRRMEEELGVRLIERAGRGIRITSSGNRLYERAVSLLQFEQETRMEVSDIEAGRTGILRIGVNTLSASRLVEWIEQMKRRHPGIILQVHQGESSALIERLKERSLDAAFVRLPIDAQGISIEWMEEEPFHQVWHPDHPTADLIIPSQEGLGVFQTLSQRLSVVSQETCSDVLTLIGLVRSGQAVTVLPESTLRELDMTGLHQTYLSGAASTTAFVWLTETGPTTLTKQFIEIMKETAD</sequence>
<evidence type="ECO:0000256" key="4">
    <source>
        <dbReference type="ARBA" id="ARBA00023163"/>
    </source>
</evidence>
<comment type="caution">
    <text evidence="6">The sequence shown here is derived from an EMBL/GenBank/DDBJ whole genome shotgun (WGS) entry which is preliminary data.</text>
</comment>
<evidence type="ECO:0000313" key="9">
    <source>
        <dbReference type="Proteomes" id="UP000053797"/>
    </source>
</evidence>
<dbReference type="SUPFAM" id="SSF53850">
    <property type="entry name" value="Periplasmic binding protein-like II"/>
    <property type="match status" value="1"/>
</dbReference>
<dbReference type="CDD" id="cd05466">
    <property type="entry name" value="PBP2_LTTR_substrate"/>
    <property type="match status" value="1"/>
</dbReference>
<evidence type="ECO:0000313" key="8">
    <source>
        <dbReference type="EMBL" id="MEI4462693.1"/>
    </source>
</evidence>
<dbReference type="PROSITE" id="PS50931">
    <property type="entry name" value="HTH_LYSR"/>
    <property type="match status" value="1"/>
</dbReference>